<gene>
    <name evidence="1" type="ORF">A8806_11494</name>
</gene>
<reference evidence="1 2" key="1">
    <citation type="submission" date="2018-05" db="EMBL/GenBank/DDBJ databases">
        <title>The Hungate 1000. A catalogue of reference genomes from the rumen microbiome.</title>
        <authorList>
            <person name="Kelly W."/>
        </authorList>
    </citation>
    <scope>NUCLEOTIDE SEQUENCE [LARGE SCALE GENOMIC DNA]</scope>
    <source>
        <strain evidence="1 2">NLAE-zl-C242</strain>
    </source>
</reference>
<protein>
    <submittedName>
        <fullName evidence="1">Uncharacterized protein</fullName>
    </submittedName>
</protein>
<organism evidence="1 2">
    <name type="scientific">Faecalicatena orotica</name>
    <dbReference type="NCBI Taxonomy" id="1544"/>
    <lineage>
        <taxon>Bacteria</taxon>
        <taxon>Bacillati</taxon>
        <taxon>Bacillota</taxon>
        <taxon>Clostridia</taxon>
        <taxon>Lachnospirales</taxon>
        <taxon>Lachnospiraceae</taxon>
        <taxon>Faecalicatena</taxon>
    </lineage>
</organism>
<evidence type="ECO:0000313" key="1">
    <source>
        <dbReference type="EMBL" id="PWJ23468.1"/>
    </source>
</evidence>
<dbReference type="RefSeq" id="WP_109732988.1">
    <property type="nucleotide sequence ID" value="NZ_BAAACK010000015.1"/>
</dbReference>
<dbReference type="EMBL" id="QGDL01000014">
    <property type="protein sequence ID" value="PWJ23468.1"/>
    <property type="molecule type" value="Genomic_DNA"/>
</dbReference>
<keyword evidence="2" id="KW-1185">Reference proteome</keyword>
<evidence type="ECO:0000313" key="2">
    <source>
        <dbReference type="Proteomes" id="UP000245845"/>
    </source>
</evidence>
<sequence length="365" mass="42382">MVGKYLKVIFVILIMMIFTVNCTKKEEMQKNSEEFDIQVDEKINENLKVKISKAFSEKEVKNQAVLSVEPYPLTEKWAQGLADKYFHIDGSVKLNRNKEYEESFGDLCFDISGDEYYFLAKLDSITFYTDKNFDNEARVYFEDAFGLYPYFKEDAAKYYDQSDLTKMSYQEAQELCTSVLSDSGFSYFEPGIEGFTITSEAMRKYREANPDIFNAELDKTGDWLKSDGFYVFCFPTEVNGDKICGNSIFVDYAQFLVCDNKIISAFIPSKLKVKEQEKKQIKDPQYVLDNIITMYENIILTKKVEIYDLNMIYACTKMNSTQGEGIRSWEYICAPIWEFSVRFTDETGVMEGNVLYNAVTGERIY</sequence>
<proteinExistence type="predicted"/>
<dbReference type="Proteomes" id="UP000245845">
    <property type="component" value="Unassembled WGS sequence"/>
</dbReference>
<comment type="caution">
    <text evidence="1">The sequence shown here is derived from an EMBL/GenBank/DDBJ whole genome shotgun (WGS) entry which is preliminary data.</text>
</comment>
<name>A0A2Y9CAK0_9FIRM</name>
<accession>A0A2Y9CAK0</accession>
<dbReference type="AlphaFoldDB" id="A0A2Y9CAK0"/>